<evidence type="ECO:0000259" key="2">
    <source>
        <dbReference type="SMART" id="SM00646"/>
    </source>
</evidence>
<name>A0A6M0R8S5_9CLOT</name>
<reference evidence="3 4" key="1">
    <citation type="submission" date="2019-04" db="EMBL/GenBank/DDBJ databases">
        <title>Genome sequencing of Clostridium botulinum Groups I-IV and Clostridium butyricum.</title>
        <authorList>
            <person name="Brunt J."/>
            <person name="Van Vliet A.H.M."/>
            <person name="Stringer S.C."/>
            <person name="Carter A.T."/>
            <person name="Peck M.W."/>
        </authorList>
    </citation>
    <scope>NUCLEOTIDE SEQUENCE [LARGE SCALE GENOMIC DNA]</scope>
    <source>
        <strain evidence="3 4">IFR 18/094</strain>
    </source>
</reference>
<dbReference type="Pfam" id="PF01520">
    <property type="entry name" value="Amidase_3"/>
    <property type="match status" value="1"/>
</dbReference>
<evidence type="ECO:0000256" key="1">
    <source>
        <dbReference type="ARBA" id="ARBA00022801"/>
    </source>
</evidence>
<organism evidence="3 4">
    <name type="scientific">Clostridium niameyense</name>
    <dbReference type="NCBI Taxonomy" id="1622073"/>
    <lineage>
        <taxon>Bacteria</taxon>
        <taxon>Bacillati</taxon>
        <taxon>Bacillota</taxon>
        <taxon>Clostridia</taxon>
        <taxon>Eubacteriales</taxon>
        <taxon>Clostridiaceae</taxon>
        <taxon>Clostridium</taxon>
    </lineage>
</organism>
<dbReference type="PANTHER" id="PTHR30404">
    <property type="entry name" value="N-ACETYLMURAMOYL-L-ALANINE AMIDASE"/>
    <property type="match status" value="1"/>
</dbReference>
<dbReference type="SMART" id="SM00646">
    <property type="entry name" value="Ami_3"/>
    <property type="match status" value="1"/>
</dbReference>
<evidence type="ECO:0000313" key="3">
    <source>
        <dbReference type="EMBL" id="NEZ46654.1"/>
    </source>
</evidence>
<dbReference type="InterPro" id="IPR002508">
    <property type="entry name" value="MurNAc-LAA_cat"/>
</dbReference>
<accession>A0A6M0R8S5</accession>
<protein>
    <submittedName>
        <fullName evidence="3">N-acetylmuramoyl-L-alanine amidase CwlD</fullName>
        <ecNumber evidence="3">3.5.1.28</ecNumber>
    </submittedName>
</protein>
<dbReference type="GO" id="GO:0030288">
    <property type="term" value="C:outer membrane-bounded periplasmic space"/>
    <property type="evidence" value="ECO:0007669"/>
    <property type="project" value="TreeGrafter"/>
</dbReference>
<proteinExistence type="predicted"/>
<dbReference type="SUPFAM" id="SSF53187">
    <property type="entry name" value="Zn-dependent exopeptidases"/>
    <property type="match status" value="1"/>
</dbReference>
<dbReference type="EMBL" id="SXDP01000003">
    <property type="protein sequence ID" value="NEZ46654.1"/>
    <property type="molecule type" value="Genomic_DNA"/>
</dbReference>
<dbReference type="NCBIfam" id="TIGR02883">
    <property type="entry name" value="spore_cwlD"/>
    <property type="match status" value="1"/>
</dbReference>
<sequence>MKLYNKKLISAFCIIVISLGSILTINIFNTKQTFKDSKKKIILIDPGHGGMDGGAVAKDGTLEKDINLSISKVLKKDLAKEKYNVIMTREEDKGLYDETKNTKVRSKKIEDLNNRCKLKGSTNCDMFISIHLNMFPQTQYYGAQVWYSNNEKSKEFANILQNNLKEELDSNNKRKEKPAKNSYKILRCNDDMPSVIIECGFLSNLQEREKLKDTEYQKKISKAIVKSVNMYFKQ</sequence>
<feature type="domain" description="MurNAc-LAA" evidence="2">
    <location>
        <begin position="122"/>
        <end position="229"/>
    </location>
</feature>
<dbReference type="CDD" id="cd02696">
    <property type="entry name" value="MurNAc-LAA"/>
    <property type="match status" value="1"/>
</dbReference>
<dbReference type="AlphaFoldDB" id="A0A6M0R8S5"/>
<comment type="caution">
    <text evidence="3">The sequence shown here is derived from an EMBL/GenBank/DDBJ whole genome shotgun (WGS) entry which is preliminary data.</text>
</comment>
<dbReference type="PANTHER" id="PTHR30404:SF0">
    <property type="entry name" value="N-ACETYLMURAMOYL-L-ALANINE AMIDASE AMIC"/>
    <property type="match status" value="1"/>
</dbReference>
<dbReference type="Proteomes" id="UP000473885">
    <property type="component" value="Unassembled WGS sequence"/>
</dbReference>
<dbReference type="InterPro" id="IPR050695">
    <property type="entry name" value="N-acetylmuramoyl_amidase_3"/>
</dbReference>
<dbReference type="RefSeq" id="WP_050606411.1">
    <property type="nucleotide sequence ID" value="NZ_CABKUB010000006.1"/>
</dbReference>
<dbReference type="OrthoDB" id="9806267at2"/>
<dbReference type="InterPro" id="IPR014234">
    <property type="entry name" value="Spore_CwlD"/>
</dbReference>
<keyword evidence="1 3" id="KW-0378">Hydrolase</keyword>
<dbReference type="EC" id="3.5.1.28" evidence="3"/>
<keyword evidence="4" id="KW-1185">Reference proteome</keyword>
<dbReference type="Gene3D" id="3.40.630.40">
    <property type="entry name" value="Zn-dependent exopeptidases"/>
    <property type="match status" value="1"/>
</dbReference>
<evidence type="ECO:0000313" key="4">
    <source>
        <dbReference type="Proteomes" id="UP000473885"/>
    </source>
</evidence>
<gene>
    <name evidence="3" type="primary">cwlD</name>
    <name evidence="3" type="ORF">FDF74_05425</name>
</gene>
<dbReference type="GO" id="GO:0008745">
    <property type="term" value="F:N-acetylmuramoyl-L-alanine amidase activity"/>
    <property type="evidence" value="ECO:0007669"/>
    <property type="project" value="UniProtKB-EC"/>
</dbReference>
<dbReference type="GO" id="GO:0009253">
    <property type="term" value="P:peptidoglycan catabolic process"/>
    <property type="evidence" value="ECO:0007669"/>
    <property type="project" value="InterPro"/>
</dbReference>